<feature type="compositionally biased region" description="Pro residues" evidence="3">
    <location>
        <begin position="43"/>
        <end position="53"/>
    </location>
</feature>
<dbReference type="InterPro" id="IPR036390">
    <property type="entry name" value="WH_DNA-bd_sf"/>
</dbReference>
<proteinExistence type="predicted"/>
<organism evidence="5 6">
    <name type="scientific">Hermanssonia centrifuga</name>
    <dbReference type="NCBI Taxonomy" id="98765"/>
    <lineage>
        <taxon>Eukaryota</taxon>
        <taxon>Fungi</taxon>
        <taxon>Dikarya</taxon>
        <taxon>Basidiomycota</taxon>
        <taxon>Agaricomycotina</taxon>
        <taxon>Agaricomycetes</taxon>
        <taxon>Polyporales</taxon>
        <taxon>Meruliaceae</taxon>
        <taxon>Hermanssonia</taxon>
    </lineage>
</organism>
<feature type="region of interest" description="Disordered" evidence="3">
    <location>
        <begin position="179"/>
        <end position="205"/>
    </location>
</feature>
<dbReference type="SMART" id="SM00339">
    <property type="entry name" value="FH"/>
    <property type="match status" value="1"/>
</dbReference>
<evidence type="ECO:0000259" key="4">
    <source>
        <dbReference type="PROSITE" id="PS50039"/>
    </source>
</evidence>
<feature type="compositionally biased region" description="Low complexity" evidence="3">
    <location>
        <begin position="511"/>
        <end position="526"/>
    </location>
</feature>
<comment type="subcellular location">
    <subcellularLocation>
        <location evidence="2">Nucleus</location>
    </subcellularLocation>
</comment>
<feature type="region of interest" description="Disordered" evidence="3">
    <location>
        <begin position="617"/>
        <end position="743"/>
    </location>
</feature>
<gene>
    <name evidence="5" type="ORF">PHLCEN_2v11334</name>
</gene>
<feature type="region of interest" description="Disordered" evidence="3">
    <location>
        <begin position="467"/>
        <end position="529"/>
    </location>
</feature>
<dbReference type="InterPro" id="IPR001766">
    <property type="entry name" value="Fork_head_dom"/>
</dbReference>
<dbReference type="AlphaFoldDB" id="A0A2R6NKE5"/>
<feature type="DNA-binding region" description="Fork-head" evidence="2">
    <location>
        <begin position="268"/>
        <end position="357"/>
    </location>
</feature>
<dbReference type="EMBL" id="MLYV02001134">
    <property type="protein sequence ID" value="PSR72837.1"/>
    <property type="molecule type" value="Genomic_DNA"/>
</dbReference>
<evidence type="ECO:0000256" key="1">
    <source>
        <dbReference type="ARBA" id="ARBA00023125"/>
    </source>
</evidence>
<dbReference type="OrthoDB" id="5954824at2759"/>
<sequence>MADPPVSSNPTSPISALLQKLGMTREDLMLHTEQMRAHLSQPEEPPSDVPPAPKTRSAGMSRTRSISNVGAQALSPPPPRTPVKSEPLDVAIPTRPMDTMERVIERKSRQGRRERKDSVTLLRDNRRVQAVQNNTPSRCETPQLAPETPHHYKYYSERVIGEASSSQCTLDSFDVNAFPETPSRKEPKSANGFKVPGSRTRLPKTPVNRHLYSHASSSCASTPCSSPSRIVNIVSSPGPMRASLSSEDEDGLEDLPYTLPPGPYSREKPDFSYAALIGQAILSSPEHRLTLQDIYEWITTVYPYYTRGEQTWMNSIRHSLSTMAVFRKVTRGRNEGKSLWAIWDSDIPCFANGGFRKSLCADMVKSKPPPAKSGPKRKVMEETLTKETKRRKKNVLKDEADGSTIPLPSMFTAPILPPFYTPVYPNAQHQPYYQTYVPQPLPAEVIFPPLPAHSAYHRALTMSSQVSRQTSAESISQAHSTAESSSYSRAIPPKAPLSSSSSIPDLTPNCSSSSSPPLSSQPSLSSVEVNQDNETIPKILDTEDEVDRLTAQWLASPSTLDALEVGITLSASVAFEKNTTLGALRTTGRKQQNRKITLVVPPSPTLERQFVKSKVCKKSSSPQLLYPGNSRPSTPPPRPCTPPRKQPSLQISAQRTPISHRGLHMSPSPSLAHYKSNLDPPPAAVFHPQAPLLSGLVPPDDPSLTLPNPEVLRTPSRKRASPGDGSGSRGRFNRSPFPPVTPKRLLFGTHAQESPFRTPSIFDPHDPSALIDEEVLRLGSQNPLQLPDSPMGFFGRRSILYESPGLPSPERLNRYW</sequence>
<keyword evidence="2" id="KW-0539">Nucleus</keyword>
<evidence type="ECO:0000256" key="3">
    <source>
        <dbReference type="SAM" id="MobiDB-lite"/>
    </source>
</evidence>
<dbReference type="PROSITE" id="PS50039">
    <property type="entry name" value="FORK_HEAD_3"/>
    <property type="match status" value="1"/>
</dbReference>
<dbReference type="Proteomes" id="UP000186601">
    <property type="component" value="Unassembled WGS sequence"/>
</dbReference>
<dbReference type="GO" id="GO:0000978">
    <property type="term" value="F:RNA polymerase II cis-regulatory region sequence-specific DNA binding"/>
    <property type="evidence" value="ECO:0007669"/>
    <property type="project" value="TreeGrafter"/>
</dbReference>
<feature type="region of interest" description="Disordered" evidence="3">
    <location>
        <begin position="25"/>
        <end position="98"/>
    </location>
</feature>
<keyword evidence="1 2" id="KW-0238">DNA-binding</keyword>
<evidence type="ECO:0000313" key="5">
    <source>
        <dbReference type="EMBL" id="PSR72837.1"/>
    </source>
</evidence>
<feature type="compositionally biased region" description="Basic and acidic residues" evidence="3">
    <location>
        <begin position="25"/>
        <end position="36"/>
    </location>
</feature>
<evidence type="ECO:0000313" key="6">
    <source>
        <dbReference type="Proteomes" id="UP000186601"/>
    </source>
</evidence>
<name>A0A2R6NKE5_9APHY</name>
<accession>A0A2R6NKE5</accession>
<feature type="compositionally biased region" description="Polar residues" evidence="3">
    <location>
        <begin position="467"/>
        <end position="488"/>
    </location>
</feature>
<feature type="compositionally biased region" description="Pro residues" evidence="3">
    <location>
        <begin position="633"/>
        <end position="645"/>
    </location>
</feature>
<feature type="compositionally biased region" description="Polar residues" evidence="3">
    <location>
        <begin position="58"/>
        <end position="70"/>
    </location>
</feature>
<dbReference type="PANTHER" id="PTHR11829">
    <property type="entry name" value="FORKHEAD BOX PROTEIN"/>
    <property type="match status" value="1"/>
</dbReference>
<dbReference type="GO" id="GO:0005634">
    <property type="term" value="C:nucleus"/>
    <property type="evidence" value="ECO:0007669"/>
    <property type="project" value="UniProtKB-SubCell"/>
</dbReference>
<reference evidence="5 6" key="1">
    <citation type="submission" date="2018-02" db="EMBL/GenBank/DDBJ databases">
        <title>Genome sequence of the basidiomycete white-rot fungus Phlebia centrifuga.</title>
        <authorList>
            <person name="Granchi Z."/>
            <person name="Peng M."/>
            <person name="de Vries R.P."/>
            <person name="Hilden K."/>
            <person name="Makela M.R."/>
            <person name="Grigoriev I."/>
            <person name="Riley R."/>
        </authorList>
    </citation>
    <scope>NUCLEOTIDE SEQUENCE [LARGE SCALE GENOMIC DNA]</scope>
    <source>
        <strain evidence="5 6">FBCC195</strain>
    </source>
</reference>
<dbReference type="STRING" id="98765.A0A2R6NKE5"/>
<dbReference type="Gene3D" id="1.10.10.10">
    <property type="entry name" value="Winged helix-like DNA-binding domain superfamily/Winged helix DNA-binding domain"/>
    <property type="match status" value="1"/>
</dbReference>
<dbReference type="PRINTS" id="PR00053">
    <property type="entry name" value="FORKHEAD"/>
</dbReference>
<dbReference type="Pfam" id="PF00250">
    <property type="entry name" value="Forkhead"/>
    <property type="match status" value="1"/>
</dbReference>
<feature type="compositionally biased region" description="Polar residues" evidence="3">
    <location>
        <begin position="497"/>
        <end position="510"/>
    </location>
</feature>
<keyword evidence="6" id="KW-1185">Reference proteome</keyword>
<dbReference type="SUPFAM" id="SSF46785">
    <property type="entry name" value="Winged helix' DNA-binding domain"/>
    <property type="match status" value="1"/>
</dbReference>
<dbReference type="GO" id="GO:0000981">
    <property type="term" value="F:DNA-binding transcription factor activity, RNA polymerase II-specific"/>
    <property type="evidence" value="ECO:0007669"/>
    <property type="project" value="TreeGrafter"/>
</dbReference>
<comment type="caution">
    <text evidence="5">The sequence shown here is derived from an EMBL/GenBank/DDBJ whole genome shotgun (WGS) entry which is preliminary data.</text>
</comment>
<feature type="domain" description="Fork-head" evidence="4">
    <location>
        <begin position="268"/>
        <end position="357"/>
    </location>
</feature>
<dbReference type="PANTHER" id="PTHR11829:SF343">
    <property type="entry name" value="FORK-HEAD DOMAIN-CONTAINING PROTEIN"/>
    <property type="match status" value="1"/>
</dbReference>
<evidence type="ECO:0000256" key="2">
    <source>
        <dbReference type="PROSITE-ProRule" id="PRU00089"/>
    </source>
</evidence>
<dbReference type="InterPro" id="IPR050211">
    <property type="entry name" value="FOX_domain-containing"/>
</dbReference>
<protein>
    <recommendedName>
        <fullName evidence="4">Fork-head domain-containing protein</fullName>
    </recommendedName>
</protein>
<feature type="compositionally biased region" description="Polar residues" evidence="3">
    <location>
        <begin position="1"/>
        <end position="14"/>
    </location>
</feature>
<dbReference type="InterPro" id="IPR036388">
    <property type="entry name" value="WH-like_DNA-bd_sf"/>
</dbReference>
<feature type="region of interest" description="Disordered" evidence="3">
    <location>
        <begin position="1"/>
        <end position="20"/>
    </location>
</feature>